<dbReference type="Gene3D" id="3.10.310.50">
    <property type="match status" value="1"/>
</dbReference>
<keyword evidence="2" id="KW-0812">Transmembrane</keyword>
<dbReference type="AlphaFoldDB" id="A0A0P7JTV2"/>
<organism evidence="5 6">
    <name type="scientific">Apilactobacillus kunkeei</name>
    <dbReference type="NCBI Taxonomy" id="148814"/>
    <lineage>
        <taxon>Bacteria</taxon>
        <taxon>Bacillati</taxon>
        <taxon>Bacillota</taxon>
        <taxon>Bacilli</taxon>
        <taxon>Lactobacillales</taxon>
        <taxon>Lactobacillaceae</taxon>
        <taxon>Apilactobacillus</taxon>
    </lineage>
</organism>
<keyword evidence="2" id="KW-1133">Transmembrane helix</keyword>
<dbReference type="PATRIC" id="fig|148814.13.peg.1232"/>
<dbReference type="PANTHER" id="PTHR30373">
    <property type="entry name" value="UPF0603 PROTEIN YGCG"/>
    <property type="match status" value="1"/>
</dbReference>
<feature type="chain" id="PRO_5006140617" evidence="3">
    <location>
        <begin position="28"/>
        <end position="277"/>
    </location>
</feature>
<keyword evidence="3" id="KW-0732">Signal</keyword>
<accession>A0A0P7JTV2</accession>
<feature type="domain" description="TPM" evidence="4">
    <location>
        <begin position="40"/>
        <end position="169"/>
    </location>
</feature>
<dbReference type="InterPro" id="IPR007621">
    <property type="entry name" value="TPM_dom"/>
</dbReference>
<evidence type="ECO:0000256" key="1">
    <source>
        <dbReference type="SAM" id="MobiDB-lite"/>
    </source>
</evidence>
<protein>
    <submittedName>
        <fullName evidence="5">Methanol dehydrogenase-like protein</fullName>
    </submittedName>
</protein>
<sequence>MKRLKWLASIVLPLVALMWFVPITTHAESTNPTPTKEYVVDDYANILTDKTKQLVINKEKEYQKTKTQPQIVVMTVKSTGDQDIDGYSDSLLDNARWKFGKKGLDNGVLILFAQNGGKNNVRISTGYGVEDILPDATTNQILQANKSLLKSNNNDEINQGLQNTFNQVASILDKRYANKSLNEAKAEVSQNHNNKLAGILLVIVILVIIGTAIWVIKSNGDDDDNHRNGGGGGRYDSGDTFLLGALLGGLGNSRGGSSGGFSSSGGGGNFGGGGSSI</sequence>
<dbReference type="PANTHER" id="PTHR30373:SF2">
    <property type="entry name" value="UPF0603 PROTEIN YGCG"/>
    <property type="match status" value="1"/>
</dbReference>
<feature type="region of interest" description="Disordered" evidence="1">
    <location>
        <begin position="258"/>
        <end position="277"/>
    </location>
</feature>
<reference evidence="5 6" key="1">
    <citation type="journal article" date="2015" name="Genome Biol. Evol.">
        <title>Functionally Structured Genomes in Lactobacillus kunkeei Colonizing the Honey Crop and Food Products of Honeybees and Stingless Bees.</title>
        <authorList>
            <person name="Tamarit D."/>
            <person name="Ellegaard K.M."/>
            <person name="Wikander J."/>
            <person name="Olofsson T."/>
            <person name="Vasquez A."/>
            <person name="Andersson S.G."/>
        </authorList>
    </citation>
    <scope>NUCLEOTIDE SEQUENCE [LARGE SCALE GENOMIC DNA]</scope>
    <source>
        <strain evidence="5 6">LMbo</strain>
    </source>
</reference>
<evidence type="ECO:0000313" key="6">
    <source>
        <dbReference type="Proteomes" id="UP000050269"/>
    </source>
</evidence>
<comment type="caution">
    <text evidence="5">The sequence shown here is derived from an EMBL/GenBank/DDBJ whole genome shotgun (WGS) entry which is preliminary data.</text>
</comment>
<keyword evidence="2" id="KW-0472">Membrane</keyword>
<dbReference type="EMBL" id="JXDF01000027">
    <property type="protein sequence ID" value="KPN80184.1"/>
    <property type="molecule type" value="Genomic_DNA"/>
</dbReference>
<dbReference type="Pfam" id="PF04536">
    <property type="entry name" value="TPM_phosphatase"/>
    <property type="match status" value="1"/>
</dbReference>
<evidence type="ECO:0000313" key="5">
    <source>
        <dbReference type="EMBL" id="KPN80184.1"/>
    </source>
</evidence>
<name>A0A0P7JTV2_9LACO</name>
<feature type="signal peptide" evidence="3">
    <location>
        <begin position="1"/>
        <end position="27"/>
    </location>
</feature>
<dbReference type="Proteomes" id="UP000050269">
    <property type="component" value="Unassembled WGS sequence"/>
</dbReference>
<evidence type="ECO:0000259" key="4">
    <source>
        <dbReference type="Pfam" id="PF04536"/>
    </source>
</evidence>
<evidence type="ECO:0000256" key="3">
    <source>
        <dbReference type="SAM" id="SignalP"/>
    </source>
</evidence>
<dbReference type="RefSeq" id="WP_054608488.1">
    <property type="nucleotide sequence ID" value="NZ_JXDF01000027.1"/>
</dbReference>
<feature type="transmembrane region" description="Helical" evidence="2">
    <location>
        <begin position="196"/>
        <end position="216"/>
    </location>
</feature>
<evidence type="ECO:0000256" key="2">
    <source>
        <dbReference type="SAM" id="Phobius"/>
    </source>
</evidence>
<proteinExistence type="predicted"/>
<gene>
    <name evidence="5" type="ORF">RZ78_00980</name>
</gene>